<gene>
    <name evidence="2" type="ORF">KIN20_001372</name>
</gene>
<feature type="compositionally biased region" description="Polar residues" evidence="1">
    <location>
        <begin position="20"/>
        <end position="37"/>
    </location>
</feature>
<accession>A0AAD5QG69</accession>
<evidence type="ECO:0000313" key="3">
    <source>
        <dbReference type="Proteomes" id="UP001196413"/>
    </source>
</evidence>
<sequence length="68" mass="7321">MIGALSSSITTYMMHKKTKTNAFSQTGHNDQQQTSHTLPEETPTRLGQGHLAFKLAGPQLNGLNPCGP</sequence>
<organism evidence="2 3">
    <name type="scientific">Parelaphostrongylus tenuis</name>
    <name type="common">Meningeal worm</name>
    <dbReference type="NCBI Taxonomy" id="148309"/>
    <lineage>
        <taxon>Eukaryota</taxon>
        <taxon>Metazoa</taxon>
        <taxon>Ecdysozoa</taxon>
        <taxon>Nematoda</taxon>
        <taxon>Chromadorea</taxon>
        <taxon>Rhabditida</taxon>
        <taxon>Rhabditina</taxon>
        <taxon>Rhabditomorpha</taxon>
        <taxon>Strongyloidea</taxon>
        <taxon>Metastrongylidae</taxon>
        <taxon>Parelaphostrongylus</taxon>
    </lineage>
</organism>
<comment type="caution">
    <text evidence="2">The sequence shown here is derived from an EMBL/GenBank/DDBJ whole genome shotgun (WGS) entry which is preliminary data.</text>
</comment>
<name>A0AAD5QG69_PARTN</name>
<proteinExistence type="predicted"/>
<evidence type="ECO:0000256" key="1">
    <source>
        <dbReference type="SAM" id="MobiDB-lite"/>
    </source>
</evidence>
<reference evidence="2" key="1">
    <citation type="submission" date="2021-06" db="EMBL/GenBank/DDBJ databases">
        <title>Parelaphostrongylus tenuis whole genome reference sequence.</title>
        <authorList>
            <person name="Garwood T.J."/>
            <person name="Larsen P.A."/>
            <person name="Fountain-Jones N.M."/>
            <person name="Garbe J.R."/>
            <person name="Macchietto M.G."/>
            <person name="Kania S.A."/>
            <person name="Gerhold R.W."/>
            <person name="Richards J.E."/>
            <person name="Wolf T.M."/>
        </authorList>
    </citation>
    <scope>NUCLEOTIDE SEQUENCE</scope>
    <source>
        <strain evidence="2">MNPRO001-30</strain>
        <tissue evidence="2">Meninges</tissue>
    </source>
</reference>
<dbReference type="Proteomes" id="UP001196413">
    <property type="component" value="Unassembled WGS sequence"/>
</dbReference>
<protein>
    <submittedName>
        <fullName evidence="2">Uncharacterized protein</fullName>
    </submittedName>
</protein>
<feature type="region of interest" description="Disordered" evidence="1">
    <location>
        <begin position="20"/>
        <end position="49"/>
    </location>
</feature>
<evidence type="ECO:0000313" key="2">
    <source>
        <dbReference type="EMBL" id="KAJ1346555.1"/>
    </source>
</evidence>
<dbReference type="EMBL" id="JAHQIW010000189">
    <property type="protein sequence ID" value="KAJ1346555.1"/>
    <property type="molecule type" value="Genomic_DNA"/>
</dbReference>
<dbReference type="AlphaFoldDB" id="A0AAD5QG69"/>
<keyword evidence="3" id="KW-1185">Reference proteome</keyword>